<dbReference type="OrthoDB" id="372118at2157"/>
<dbReference type="GO" id="GO:0032259">
    <property type="term" value="P:methylation"/>
    <property type="evidence" value="ECO:0007669"/>
    <property type="project" value="UniProtKB-KW"/>
</dbReference>
<dbReference type="InterPro" id="IPR001497">
    <property type="entry name" value="MethylDNA_cys_MeTrfase_AS"/>
</dbReference>
<feature type="domain" description="Methylated-DNA-[protein]-cysteine S-methyltransferase DNA binding" evidence="9">
    <location>
        <begin position="108"/>
        <end position="186"/>
    </location>
</feature>
<keyword evidence="7" id="KW-0234">DNA repair</keyword>
<evidence type="ECO:0000256" key="3">
    <source>
        <dbReference type="ARBA" id="ARBA00011918"/>
    </source>
</evidence>
<dbReference type="AlphaFoldDB" id="K2R3Q2"/>
<organism evidence="10 11">
    <name type="scientific">Methanobacterium formicicum (strain DSM 3637 / PP1)</name>
    <dbReference type="NCBI Taxonomy" id="1204725"/>
    <lineage>
        <taxon>Archaea</taxon>
        <taxon>Methanobacteriati</taxon>
        <taxon>Methanobacteriota</taxon>
        <taxon>Methanomada group</taxon>
        <taxon>Methanobacteria</taxon>
        <taxon>Methanobacteriales</taxon>
        <taxon>Methanobacteriaceae</taxon>
        <taxon>Methanobacterium</taxon>
    </lineage>
</organism>
<evidence type="ECO:0000256" key="2">
    <source>
        <dbReference type="ARBA" id="ARBA00008711"/>
    </source>
</evidence>
<dbReference type="PATRIC" id="fig|1204725.3.peg.1414"/>
<protein>
    <recommendedName>
        <fullName evidence="3">methylated-DNA--[protein]-cysteine S-methyltransferase</fullName>
        <ecNumber evidence="3">2.1.1.63</ecNumber>
    </recommendedName>
</protein>
<dbReference type="InterPro" id="IPR014048">
    <property type="entry name" value="MethylDNA_cys_MeTrfase_DNA-bd"/>
</dbReference>
<dbReference type="Pfam" id="PF01035">
    <property type="entry name" value="DNA_binding_1"/>
    <property type="match status" value="1"/>
</dbReference>
<evidence type="ECO:0000313" key="10">
    <source>
        <dbReference type="EMBL" id="EKF85817.1"/>
    </source>
</evidence>
<evidence type="ECO:0000256" key="6">
    <source>
        <dbReference type="ARBA" id="ARBA00022763"/>
    </source>
</evidence>
<dbReference type="PANTHER" id="PTHR10815:SF13">
    <property type="entry name" value="METHYLATED-DNA--PROTEIN-CYSTEINE METHYLTRANSFERASE"/>
    <property type="match status" value="1"/>
</dbReference>
<keyword evidence="11" id="KW-1185">Reference proteome</keyword>
<comment type="catalytic activity">
    <reaction evidence="1">
        <text>a 4-O-methyl-thymidine in DNA + L-cysteinyl-[protein] = a thymidine in DNA + S-methyl-L-cysteinyl-[protein]</text>
        <dbReference type="Rhea" id="RHEA:53428"/>
        <dbReference type="Rhea" id="RHEA-COMP:10131"/>
        <dbReference type="Rhea" id="RHEA-COMP:10132"/>
        <dbReference type="Rhea" id="RHEA-COMP:13555"/>
        <dbReference type="Rhea" id="RHEA-COMP:13556"/>
        <dbReference type="ChEBI" id="CHEBI:29950"/>
        <dbReference type="ChEBI" id="CHEBI:82612"/>
        <dbReference type="ChEBI" id="CHEBI:137386"/>
        <dbReference type="ChEBI" id="CHEBI:137387"/>
        <dbReference type="EC" id="2.1.1.63"/>
    </reaction>
</comment>
<dbReference type="CDD" id="cd06445">
    <property type="entry name" value="ATase"/>
    <property type="match status" value="1"/>
</dbReference>
<dbReference type="PANTHER" id="PTHR10815">
    <property type="entry name" value="METHYLATED-DNA--PROTEIN-CYSTEINE METHYLTRANSFERASE"/>
    <property type="match status" value="1"/>
</dbReference>
<dbReference type="Proteomes" id="UP000007360">
    <property type="component" value="Unassembled WGS sequence"/>
</dbReference>
<dbReference type="EMBL" id="AMPO01000005">
    <property type="protein sequence ID" value="EKF85817.1"/>
    <property type="molecule type" value="Genomic_DNA"/>
</dbReference>
<keyword evidence="4 10" id="KW-0489">Methyltransferase</keyword>
<name>K2R3Q2_METFP</name>
<comment type="similarity">
    <text evidence="2">Belongs to the MGMT family.</text>
</comment>
<evidence type="ECO:0000256" key="5">
    <source>
        <dbReference type="ARBA" id="ARBA00022679"/>
    </source>
</evidence>
<comment type="caution">
    <text evidence="10">The sequence shown here is derived from an EMBL/GenBank/DDBJ whole genome shotgun (WGS) entry which is preliminary data.</text>
</comment>
<evidence type="ECO:0000256" key="8">
    <source>
        <dbReference type="ARBA" id="ARBA00049348"/>
    </source>
</evidence>
<dbReference type="InterPro" id="IPR036388">
    <property type="entry name" value="WH-like_DNA-bd_sf"/>
</dbReference>
<dbReference type="RefSeq" id="WP_004030701.1">
    <property type="nucleotide sequence ID" value="NZ_AMPO01000005.1"/>
</dbReference>
<proteinExistence type="inferred from homology"/>
<evidence type="ECO:0000256" key="1">
    <source>
        <dbReference type="ARBA" id="ARBA00001286"/>
    </source>
</evidence>
<dbReference type="NCBIfam" id="TIGR00589">
    <property type="entry name" value="ogt"/>
    <property type="match status" value="1"/>
</dbReference>
<dbReference type="PROSITE" id="PS00374">
    <property type="entry name" value="MGMT"/>
    <property type="match status" value="1"/>
</dbReference>
<reference evidence="10 11" key="1">
    <citation type="journal article" date="2012" name="J. Bacteriol.">
        <title>Draft genome sequence of Methanobacterium formicicum DSM 3637, an archaebacterium isolated from the methane producer amoeba Pelomyxa palustris.</title>
        <authorList>
            <person name="Gutierrez G."/>
        </authorList>
    </citation>
    <scope>NUCLEOTIDE SEQUENCE [LARGE SCALE GENOMIC DNA]</scope>
    <source>
        <strain evidence="11">DSM 3637 / PP1</strain>
    </source>
</reference>
<dbReference type="EC" id="2.1.1.63" evidence="3"/>
<dbReference type="SUPFAM" id="SSF46767">
    <property type="entry name" value="Methylated DNA-protein cysteine methyltransferase, C-terminal domain"/>
    <property type="match status" value="1"/>
</dbReference>
<evidence type="ECO:0000259" key="9">
    <source>
        <dbReference type="Pfam" id="PF01035"/>
    </source>
</evidence>
<sequence>MGKKNIINSNPKKIMISICRADDLFFAVGVSPETEKIVRIFLPQSGRELLDEQISHEFTHFELTEKYNEVVRNIIKIYQGQKNEFEMDMLDLSTKKSGKQTGPVSNDFDLKALHLVFKIPRGEVKTYKEVAESMESRAWRAVGSAMARNPFPLVIPCHRVVRSDLNLGNYGGGVEMKRELLKKEGVKIKGQRVIRP</sequence>
<evidence type="ECO:0000256" key="4">
    <source>
        <dbReference type="ARBA" id="ARBA00022603"/>
    </source>
</evidence>
<dbReference type="GO" id="GO:0006281">
    <property type="term" value="P:DNA repair"/>
    <property type="evidence" value="ECO:0007669"/>
    <property type="project" value="UniProtKB-KW"/>
</dbReference>
<comment type="catalytic activity">
    <reaction evidence="8">
        <text>a 6-O-methyl-2'-deoxyguanosine in DNA + L-cysteinyl-[protein] = S-methyl-L-cysteinyl-[protein] + a 2'-deoxyguanosine in DNA</text>
        <dbReference type="Rhea" id="RHEA:24000"/>
        <dbReference type="Rhea" id="RHEA-COMP:10131"/>
        <dbReference type="Rhea" id="RHEA-COMP:10132"/>
        <dbReference type="Rhea" id="RHEA-COMP:11367"/>
        <dbReference type="Rhea" id="RHEA-COMP:11368"/>
        <dbReference type="ChEBI" id="CHEBI:29950"/>
        <dbReference type="ChEBI" id="CHEBI:82612"/>
        <dbReference type="ChEBI" id="CHEBI:85445"/>
        <dbReference type="ChEBI" id="CHEBI:85448"/>
        <dbReference type="EC" id="2.1.1.63"/>
    </reaction>
</comment>
<dbReference type="InterPro" id="IPR036217">
    <property type="entry name" value="MethylDNA_cys_MeTrfase_DNAb"/>
</dbReference>
<evidence type="ECO:0000256" key="7">
    <source>
        <dbReference type="ARBA" id="ARBA00023204"/>
    </source>
</evidence>
<dbReference type="Gene3D" id="1.10.10.10">
    <property type="entry name" value="Winged helix-like DNA-binding domain superfamily/Winged helix DNA-binding domain"/>
    <property type="match status" value="1"/>
</dbReference>
<evidence type="ECO:0000313" key="11">
    <source>
        <dbReference type="Proteomes" id="UP000007360"/>
    </source>
</evidence>
<dbReference type="FunFam" id="1.10.10.10:FF:000214">
    <property type="entry name" value="Methylated-DNA--protein-cysteine methyltransferase"/>
    <property type="match status" value="1"/>
</dbReference>
<gene>
    <name evidence="10" type="ORF">A994_07045</name>
</gene>
<keyword evidence="6" id="KW-0227">DNA damage</keyword>
<dbReference type="GO" id="GO:0003908">
    <property type="term" value="F:methylated-DNA-[protein]-cysteine S-methyltransferase activity"/>
    <property type="evidence" value="ECO:0007669"/>
    <property type="project" value="UniProtKB-EC"/>
</dbReference>
<accession>K2R3Q2</accession>
<keyword evidence="5" id="KW-0808">Transferase</keyword>